<name>A8E677_9BILA</name>
<dbReference type="PANTHER" id="PTHR11127:SF2">
    <property type="entry name" value="LARGE RIBOSOMAL SUBUNIT PROTEIN EL14"/>
    <property type="match status" value="1"/>
</dbReference>
<keyword evidence="3" id="KW-0687">Ribonucleoprotein</keyword>
<evidence type="ECO:0000256" key="2">
    <source>
        <dbReference type="ARBA" id="ARBA00022980"/>
    </source>
</evidence>
<dbReference type="GO" id="GO:0003735">
    <property type="term" value="F:structural constituent of ribosome"/>
    <property type="evidence" value="ECO:0007669"/>
    <property type="project" value="InterPro"/>
</dbReference>
<gene>
    <name evidence="7" type="primary">rpl14</name>
</gene>
<dbReference type="Gene3D" id="6.10.250.2270">
    <property type="match status" value="1"/>
</dbReference>
<keyword evidence="2 7" id="KW-0689">Ribosomal protein</keyword>
<evidence type="ECO:0000256" key="1">
    <source>
        <dbReference type="ARBA" id="ARBA00006592"/>
    </source>
</evidence>
<dbReference type="CDD" id="cd23702">
    <property type="entry name" value="eL14"/>
    <property type="match status" value="1"/>
</dbReference>
<dbReference type="GO" id="GO:0006412">
    <property type="term" value="P:translation"/>
    <property type="evidence" value="ECO:0007669"/>
    <property type="project" value="InterPro"/>
</dbReference>
<dbReference type="InterPro" id="IPR014722">
    <property type="entry name" value="Rib_uL2_dom2"/>
</dbReference>
<dbReference type="Pfam" id="PF01929">
    <property type="entry name" value="Ribosomal_L14e"/>
    <property type="match status" value="1"/>
</dbReference>
<dbReference type="PANTHER" id="PTHR11127">
    <property type="entry name" value="60S RIBOSOMAL PROTEIN L14"/>
    <property type="match status" value="1"/>
</dbReference>
<dbReference type="SUPFAM" id="SSF50104">
    <property type="entry name" value="Translation proteins SH3-like domain"/>
    <property type="match status" value="1"/>
</dbReference>
<evidence type="ECO:0000256" key="4">
    <source>
        <dbReference type="ARBA" id="ARBA00035215"/>
    </source>
</evidence>
<dbReference type="GO" id="GO:0022625">
    <property type="term" value="C:cytosolic large ribosomal subunit"/>
    <property type="evidence" value="ECO:0007669"/>
    <property type="project" value="TreeGrafter"/>
</dbReference>
<organism evidence="7">
    <name type="scientific">Spadella cephaloptera</name>
    <dbReference type="NCBI Taxonomy" id="52888"/>
    <lineage>
        <taxon>Eukaryota</taxon>
        <taxon>Metazoa</taxon>
        <taxon>Spiralia</taxon>
        <taxon>Gnathifera</taxon>
        <taxon>Chaetognatha</taxon>
        <taxon>Sagittoidea</taxon>
        <taxon>Phragmophora</taxon>
        <taxon>Spadellidae</taxon>
        <taxon>Spadella</taxon>
    </lineage>
</organism>
<dbReference type="InterPro" id="IPR039660">
    <property type="entry name" value="Ribosomal_eL14"/>
</dbReference>
<protein>
    <recommendedName>
        <fullName evidence="4">Large ribosomal subunit protein eL14</fullName>
    </recommendedName>
    <alternativeName>
        <fullName evidence="5">60S ribosomal protein L14</fullName>
    </alternativeName>
</protein>
<evidence type="ECO:0000313" key="7">
    <source>
        <dbReference type="EMBL" id="CAL69064.1"/>
    </source>
</evidence>
<dbReference type="InterPro" id="IPR002784">
    <property type="entry name" value="Ribosomal_eL14_dom"/>
</dbReference>
<feature type="domain" description="Large ribosomal subunit protein eL14" evidence="6">
    <location>
        <begin position="47"/>
        <end position="121"/>
    </location>
</feature>
<accession>A8E677</accession>
<evidence type="ECO:0000256" key="5">
    <source>
        <dbReference type="ARBA" id="ARBA00035318"/>
    </source>
</evidence>
<dbReference type="EMBL" id="BN001026">
    <property type="protein sequence ID" value="CAL69064.1"/>
    <property type="molecule type" value="mRNA"/>
</dbReference>
<dbReference type="Gene3D" id="2.30.30.30">
    <property type="match status" value="1"/>
</dbReference>
<dbReference type="AlphaFoldDB" id="A8E677"/>
<dbReference type="GO" id="GO:0042273">
    <property type="term" value="P:ribosomal large subunit biogenesis"/>
    <property type="evidence" value="ECO:0007669"/>
    <property type="project" value="TreeGrafter"/>
</dbReference>
<dbReference type="InterPro" id="IPR008991">
    <property type="entry name" value="Translation_prot_SH3-like_sf"/>
</dbReference>
<dbReference type="GO" id="GO:0003723">
    <property type="term" value="F:RNA binding"/>
    <property type="evidence" value="ECO:0007669"/>
    <property type="project" value="InterPro"/>
</dbReference>
<evidence type="ECO:0000256" key="3">
    <source>
        <dbReference type="ARBA" id="ARBA00023274"/>
    </source>
</evidence>
<evidence type="ECO:0000259" key="6">
    <source>
        <dbReference type="Pfam" id="PF01929"/>
    </source>
</evidence>
<reference evidence="7" key="1">
    <citation type="journal article" date="2007" name="BMC Evol. Biol.">
        <title>Translational machinery of the chaetognath Spadella cephaloptera: a transcriptomic approach to the analysis of cytosolic ribosomal protein genes and their expression.</title>
        <authorList>
            <person name="Barthelemy R."/>
            <person name="Chenuil A."/>
            <person name="Blanquart S."/>
            <person name="Casanova J.-P."/>
            <person name="Faure E."/>
        </authorList>
    </citation>
    <scope>NUCLEOTIDE SEQUENCE</scope>
    <source>
        <tissue evidence="7">Whole animal</tissue>
    </source>
</reference>
<sequence>MGVGVFNNFVEIGKVAYVCIGPYKHRLVAIVDVINQTRALVDGPDVPRKAMQFKHLRLMKYRIKIQHGARTGTVRKAWAEAKVTEQWKESPLYTSIVARRTRARLNDFERFKLSKAKKARNHEINKAYCALKKAAKK</sequence>
<proteinExistence type="evidence at transcript level"/>
<comment type="similarity">
    <text evidence="1">Belongs to the eukaryotic ribosomal protein eL14 family.</text>
</comment>